<organism evidence="2 3">
    <name type="scientific">Phaseolus angularis</name>
    <name type="common">Azuki bean</name>
    <name type="synonym">Vigna angularis</name>
    <dbReference type="NCBI Taxonomy" id="3914"/>
    <lineage>
        <taxon>Eukaryota</taxon>
        <taxon>Viridiplantae</taxon>
        <taxon>Streptophyta</taxon>
        <taxon>Embryophyta</taxon>
        <taxon>Tracheophyta</taxon>
        <taxon>Spermatophyta</taxon>
        <taxon>Magnoliopsida</taxon>
        <taxon>eudicotyledons</taxon>
        <taxon>Gunneridae</taxon>
        <taxon>Pentapetalae</taxon>
        <taxon>rosids</taxon>
        <taxon>fabids</taxon>
        <taxon>Fabales</taxon>
        <taxon>Fabaceae</taxon>
        <taxon>Papilionoideae</taxon>
        <taxon>50 kb inversion clade</taxon>
        <taxon>NPAAA clade</taxon>
        <taxon>indigoferoid/millettioid clade</taxon>
        <taxon>Phaseoleae</taxon>
        <taxon>Vigna</taxon>
    </lineage>
</organism>
<name>A0A0L9TD30_PHAAN</name>
<protein>
    <submittedName>
        <fullName evidence="2">Uncharacterized protein</fullName>
    </submittedName>
</protein>
<proteinExistence type="predicted"/>
<sequence>MQRRHVEEMRALRAEQDPPERFALNQENANEASHNHANLNASPGKDIREEAPNGRIGKTSEDGAIVAVSVVIENNRFVDLSTEEKHPKLY</sequence>
<evidence type="ECO:0000256" key="1">
    <source>
        <dbReference type="SAM" id="MobiDB-lite"/>
    </source>
</evidence>
<evidence type="ECO:0000313" key="2">
    <source>
        <dbReference type="EMBL" id="KOM28306.1"/>
    </source>
</evidence>
<dbReference type="AlphaFoldDB" id="A0A0L9TD30"/>
<dbReference type="EMBL" id="KQ258422">
    <property type="protein sequence ID" value="KOM28306.1"/>
    <property type="molecule type" value="Genomic_DNA"/>
</dbReference>
<dbReference type="Gramene" id="KOM28306">
    <property type="protein sequence ID" value="KOM28306"/>
    <property type="gene ID" value="LR48_Vigan518s000500"/>
</dbReference>
<reference evidence="3" key="1">
    <citation type="journal article" date="2015" name="Proc. Natl. Acad. Sci. U.S.A.">
        <title>Genome sequencing of adzuki bean (Vigna angularis) provides insight into high starch and low fat accumulation and domestication.</title>
        <authorList>
            <person name="Yang K."/>
            <person name="Tian Z."/>
            <person name="Chen C."/>
            <person name="Luo L."/>
            <person name="Zhao B."/>
            <person name="Wang Z."/>
            <person name="Yu L."/>
            <person name="Li Y."/>
            <person name="Sun Y."/>
            <person name="Li W."/>
            <person name="Chen Y."/>
            <person name="Li Y."/>
            <person name="Zhang Y."/>
            <person name="Ai D."/>
            <person name="Zhao J."/>
            <person name="Shang C."/>
            <person name="Ma Y."/>
            <person name="Wu B."/>
            <person name="Wang M."/>
            <person name="Gao L."/>
            <person name="Sun D."/>
            <person name="Zhang P."/>
            <person name="Guo F."/>
            <person name="Wang W."/>
            <person name="Li Y."/>
            <person name="Wang J."/>
            <person name="Varshney R.K."/>
            <person name="Wang J."/>
            <person name="Ling H.Q."/>
            <person name="Wan P."/>
        </authorList>
    </citation>
    <scope>NUCLEOTIDE SEQUENCE</scope>
    <source>
        <strain evidence="3">cv. Jingnong 6</strain>
    </source>
</reference>
<feature type="compositionally biased region" description="Low complexity" evidence="1">
    <location>
        <begin position="25"/>
        <end position="42"/>
    </location>
</feature>
<feature type="region of interest" description="Disordered" evidence="1">
    <location>
        <begin position="1"/>
        <end position="20"/>
    </location>
</feature>
<dbReference type="Proteomes" id="UP000053144">
    <property type="component" value="Unassembled WGS sequence"/>
</dbReference>
<accession>A0A0L9TD30</accession>
<evidence type="ECO:0000313" key="3">
    <source>
        <dbReference type="Proteomes" id="UP000053144"/>
    </source>
</evidence>
<feature type="region of interest" description="Disordered" evidence="1">
    <location>
        <begin position="25"/>
        <end position="58"/>
    </location>
</feature>
<gene>
    <name evidence="2" type="ORF">LR48_Vigan518s000500</name>
</gene>